<dbReference type="InterPro" id="IPR044135">
    <property type="entry name" value="Met-tRNA-FMT_C"/>
</dbReference>
<dbReference type="EMBL" id="JQJD01000025">
    <property type="protein sequence ID" value="KGN81560.1"/>
    <property type="molecule type" value="Genomic_DNA"/>
</dbReference>
<accession>A0A0A2EVM2</accession>
<dbReference type="PANTHER" id="PTHR11138:SF5">
    <property type="entry name" value="METHIONYL-TRNA FORMYLTRANSFERASE, MITOCHONDRIAL"/>
    <property type="match status" value="1"/>
</dbReference>
<dbReference type="InterPro" id="IPR036477">
    <property type="entry name" value="Formyl_transf_N_sf"/>
</dbReference>
<comment type="caution">
    <text evidence="8">The sequence shown here is derived from an EMBL/GenBank/DDBJ whole genome shotgun (WGS) entry which is preliminary data.</text>
</comment>
<dbReference type="Pfam" id="PF00551">
    <property type="entry name" value="Formyl_trans_N"/>
    <property type="match status" value="1"/>
</dbReference>
<dbReference type="AlphaFoldDB" id="A0A0A2EVM2"/>
<dbReference type="GO" id="GO:0004479">
    <property type="term" value="F:methionyl-tRNA formyltransferase activity"/>
    <property type="evidence" value="ECO:0007669"/>
    <property type="project" value="UniProtKB-UniRule"/>
</dbReference>
<proteinExistence type="inferred from homology"/>
<dbReference type="PANTHER" id="PTHR11138">
    <property type="entry name" value="METHIONYL-TRNA FORMYLTRANSFERASE"/>
    <property type="match status" value="1"/>
</dbReference>
<evidence type="ECO:0000259" key="7">
    <source>
        <dbReference type="Pfam" id="PF02911"/>
    </source>
</evidence>
<dbReference type="STRING" id="36874.HQ34_00075"/>
<dbReference type="SUPFAM" id="SSF53328">
    <property type="entry name" value="Formyltransferase"/>
    <property type="match status" value="1"/>
</dbReference>
<feature type="domain" description="Formyl transferase C-terminal" evidence="7">
    <location>
        <begin position="216"/>
        <end position="318"/>
    </location>
</feature>
<dbReference type="OrthoDB" id="9802815at2"/>
<protein>
    <recommendedName>
        <fullName evidence="2 5">Methionyl-tRNA formyltransferase</fullName>
        <ecNumber evidence="2 5">2.1.2.9</ecNumber>
    </recommendedName>
</protein>
<dbReference type="InterPro" id="IPR005794">
    <property type="entry name" value="Fmt"/>
</dbReference>
<dbReference type="InterPro" id="IPR005793">
    <property type="entry name" value="Formyl_trans_C"/>
</dbReference>
<evidence type="ECO:0000313" key="8">
    <source>
        <dbReference type="EMBL" id="KGN81560.1"/>
    </source>
</evidence>
<dbReference type="CDD" id="cd08646">
    <property type="entry name" value="FMT_core_Met-tRNA-FMT_N"/>
    <property type="match status" value="1"/>
</dbReference>
<dbReference type="NCBIfam" id="TIGR00460">
    <property type="entry name" value="fmt"/>
    <property type="match status" value="1"/>
</dbReference>
<evidence type="ECO:0000256" key="5">
    <source>
        <dbReference type="HAMAP-Rule" id="MF_00182"/>
    </source>
</evidence>
<keyword evidence="9" id="KW-1185">Reference proteome</keyword>
<dbReference type="CDD" id="cd08704">
    <property type="entry name" value="Met_tRNA_FMT_C"/>
    <property type="match status" value="1"/>
</dbReference>
<name>A0A0A2EVM2_PORCN</name>
<evidence type="ECO:0000256" key="2">
    <source>
        <dbReference type="ARBA" id="ARBA00012261"/>
    </source>
</evidence>
<dbReference type="SUPFAM" id="SSF50486">
    <property type="entry name" value="FMT C-terminal domain-like"/>
    <property type="match status" value="1"/>
</dbReference>
<dbReference type="GO" id="GO:0005829">
    <property type="term" value="C:cytosol"/>
    <property type="evidence" value="ECO:0007669"/>
    <property type="project" value="TreeGrafter"/>
</dbReference>
<dbReference type="InterPro" id="IPR002376">
    <property type="entry name" value="Formyl_transf_N"/>
</dbReference>
<evidence type="ECO:0000256" key="1">
    <source>
        <dbReference type="ARBA" id="ARBA00010699"/>
    </source>
</evidence>
<dbReference type="Pfam" id="PF02911">
    <property type="entry name" value="Formyl_trans_C"/>
    <property type="match status" value="1"/>
</dbReference>
<gene>
    <name evidence="5" type="primary">fmt</name>
    <name evidence="8" type="ORF">HQ35_04055</name>
</gene>
<feature type="domain" description="Formyl transferase N-terminal" evidence="6">
    <location>
        <begin position="10"/>
        <end position="186"/>
    </location>
</feature>
<evidence type="ECO:0000259" key="6">
    <source>
        <dbReference type="Pfam" id="PF00551"/>
    </source>
</evidence>
<keyword evidence="3 5" id="KW-0808">Transferase</keyword>
<reference evidence="8 9" key="1">
    <citation type="submission" date="2014-08" db="EMBL/GenBank/DDBJ databases">
        <title>Porphyromonas cangingivalis strain:COT-109_OH1386 Genome sequencing.</title>
        <authorList>
            <person name="Wallis C."/>
            <person name="Deusch O."/>
            <person name="O'Flynn C."/>
            <person name="Davis I."/>
            <person name="Jospin G."/>
            <person name="Darling A.E."/>
            <person name="Coil D.A."/>
            <person name="Alexiev A."/>
            <person name="Horsfall A."/>
            <person name="Kirkwood N."/>
            <person name="Harris S."/>
            <person name="Eisen J.A."/>
        </authorList>
    </citation>
    <scope>NUCLEOTIDE SEQUENCE [LARGE SCALE GENOMIC DNA]</scope>
    <source>
        <strain evidence="9">COT-109 OH1386</strain>
    </source>
</reference>
<feature type="binding site" evidence="5">
    <location>
        <begin position="116"/>
        <end position="119"/>
    </location>
    <ligand>
        <name>(6S)-5,6,7,8-tetrahydrofolate</name>
        <dbReference type="ChEBI" id="CHEBI:57453"/>
    </ligand>
</feature>
<comment type="function">
    <text evidence="5">Attaches a formyl group to the free amino group of methionyl-tRNA(fMet). The formyl group appears to play a dual role in the initiator identity of N-formylmethionyl-tRNA by promoting its recognition by IF2 and preventing the misappropriation of this tRNA by the elongation apparatus.</text>
</comment>
<sequence>MNTTIAKDLKIVFLGTPDFATHILRRIVDEGYNVVAAVTMPDKPAGRGHKLQPSSVKAYAVEQGLPVLQPESLKDEAFLSELRALGADLFIVVAFRMLPKEVWGMPHRGTFNLHASLLPKYRGAAPIQHAILNGETVTGVTTFFLDEQIDTGQVLMRREVGLTSQETGGSLHDKLMMTGADLVVQTIELIRNNEVVPSTPQPEMYEDEALLPQAPKIFKEDRLLRFSSCTAVEVDRRIRAMSPYPSAIATWHMVDGTDIEVKVFDAELLSHDTSLSAGQMKATKEGLLVGTTKGAILLKTIQMPSKRPIQARDLANGFDLSSVAKVF</sequence>
<dbReference type="InterPro" id="IPR041711">
    <property type="entry name" value="Met-tRNA-FMT_N"/>
</dbReference>
<dbReference type="RefSeq" id="WP_036851261.1">
    <property type="nucleotide sequence ID" value="NZ_JQJD01000025.1"/>
</dbReference>
<dbReference type="InterPro" id="IPR011034">
    <property type="entry name" value="Formyl_transferase-like_C_sf"/>
</dbReference>
<evidence type="ECO:0000256" key="4">
    <source>
        <dbReference type="ARBA" id="ARBA00022917"/>
    </source>
</evidence>
<dbReference type="HAMAP" id="MF_00182">
    <property type="entry name" value="Formyl_trans"/>
    <property type="match status" value="1"/>
</dbReference>
<comment type="similarity">
    <text evidence="1 5">Belongs to the Fmt family.</text>
</comment>
<organism evidence="8 9">
    <name type="scientific">Porphyromonas cangingivalis</name>
    <dbReference type="NCBI Taxonomy" id="36874"/>
    <lineage>
        <taxon>Bacteria</taxon>
        <taxon>Pseudomonadati</taxon>
        <taxon>Bacteroidota</taxon>
        <taxon>Bacteroidia</taxon>
        <taxon>Bacteroidales</taxon>
        <taxon>Porphyromonadaceae</taxon>
        <taxon>Porphyromonas</taxon>
    </lineage>
</organism>
<comment type="catalytic activity">
    <reaction evidence="5">
        <text>L-methionyl-tRNA(fMet) + (6R)-10-formyltetrahydrofolate = N-formyl-L-methionyl-tRNA(fMet) + (6S)-5,6,7,8-tetrahydrofolate + H(+)</text>
        <dbReference type="Rhea" id="RHEA:24380"/>
        <dbReference type="Rhea" id="RHEA-COMP:9952"/>
        <dbReference type="Rhea" id="RHEA-COMP:9953"/>
        <dbReference type="ChEBI" id="CHEBI:15378"/>
        <dbReference type="ChEBI" id="CHEBI:57453"/>
        <dbReference type="ChEBI" id="CHEBI:78530"/>
        <dbReference type="ChEBI" id="CHEBI:78844"/>
        <dbReference type="ChEBI" id="CHEBI:195366"/>
        <dbReference type="EC" id="2.1.2.9"/>
    </reaction>
</comment>
<keyword evidence="4 5" id="KW-0648">Protein biosynthesis</keyword>
<dbReference type="eggNOG" id="COG0223">
    <property type="taxonomic scope" value="Bacteria"/>
</dbReference>
<evidence type="ECO:0000256" key="3">
    <source>
        <dbReference type="ARBA" id="ARBA00022679"/>
    </source>
</evidence>
<evidence type="ECO:0000313" key="9">
    <source>
        <dbReference type="Proteomes" id="UP000030125"/>
    </source>
</evidence>
<dbReference type="Gene3D" id="3.40.50.12230">
    <property type="match status" value="1"/>
</dbReference>
<dbReference type="Proteomes" id="UP000030125">
    <property type="component" value="Unassembled WGS sequence"/>
</dbReference>
<dbReference type="EC" id="2.1.2.9" evidence="2 5"/>